<dbReference type="Proteomes" id="UP000242525">
    <property type="component" value="Unassembled WGS sequence"/>
</dbReference>
<gene>
    <name evidence="5" type="ORF">BN980_GECA12s00131g</name>
</gene>
<evidence type="ECO:0000256" key="1">
    <source>
        <dbReference type="ARBA" id="ARBA00004259"/>
    </source>
</evidence>
<evidence type="ECO:0000256" key="3">
    <source>
        <dbReference type="ARBA" id="ARBA00023242"/>
    </source>
</evidence>
<keyword evidence="4" id="KW-0472">Membrane</keyword>
<protein>
    <recommendedName>
        <fullName evidence="4">Nuclear pore protein</fullName>
    </recommendedName>
</protein>
<comment type="caution">
    <text evidence="5">The sequence shown here is derived from an EMBL/GenBank/DDBJ whole genome shotgun (WGS) entry which is preliminary data.</text>
</comment>
<accession>A0A0J9XE96</accession>
<comment type="similarity">
    <text evidence="2 4">Belongs to the nucleoporin interacting component (NIC) family.</text>
</comment>
<keyword evidence="4" id="KW-0509">mRNA transport</keyword>
<dbReference type="EMBL" id="CCBN010000012">
    <property type="protein sequence ID" value="CDO55633.1"/>
    <property type="molecule type" value="Genomic_DNA"/>
</dbReference>
<dbReference type="GO" id="GO:0016973">
    <property type="term" value="P:poly(A)+ mRNA export from nucleus"/>
    <property type="evidence" value="ECO:0007669"/>
    <property type="project" value="TreeGrafter"/>
</dbReference>
<evidence type="ECO:0000256" key="2">
    <source>
        <dbReference type="ARBA" id="ARBA00010186"/>
    </source>
</evidence>
<evidence type="ECO:0000313" key="6">
    <source>
        <dbReference type="Proteomes" id="UP000242525"/>
    </source>
</evidence>
<keyword evidence="4" id="KW-0906">Nuclear pore complex</keyword>
<dbReference type="InterPro" id="IPR007231">
    <property type="entry name" value="Nucleoporin_int_Nup93/Nic96"/>
</dbReference>
<dbReference type="STRING" id="1173061.A0A0J9XE96"/>
<dbReference type="GO" id="GO:0005643">
    <property type="term" value="C:nuclear pore"/>
    <property type="evidence" value="ECO:0007669"/>
    <property type="project" value="UniProtKB-SubCell"/>
</dbReference>
<reference evidence="5" key="1">
    <citation type="submission" date="2014-03" db="EMBL/GenBank/DDBJ databases">
        <authorList>
            <person name="Casaregola S."/>
        </authorList>
    </citation>
    <scope>NUCLEOTIDE SEQUENCE [LARGE SCALE GENOMIC DNA]</scope>
    <source>
        <strain evidence="5">CLIB 918</strain>
    </source>
</reference>
<organism evidence="5 6">
    <name type="scientific">Geotrichum candidum</name>
    <name type="common">Oospora lactis</name>
    <name type="synonym">Dipodascus geotrichum</name>
    <dbReference type="NCBI Taxonomy" id="1173061"/>
    <lineage>
        <taxon>Eukaryota</taxon>
        <taxon>Fungi</taxon>
        <taxon>Dikarya</taxon>
        <taxon>Ascomycota</taxon>
        <taxon>Saccharomycotina</taxon>
        <taxon>Dipodascomycetes</taxon>
        <taxon>Dipodascales</taxon>
        <taxon>Dipodascaceae</taxon>
        <taxon>Geotrichum</taxon>
    </lineage>
</organism>
<proteinExistence type="inferred from homology"/>
<dbReference type="PANTHER" id="PTHR11225:SF4">
    <property type="entry name" value="NUCLEAR PORE COMPLEX PROTEIN NUP93"/>
    <property type="match status" value="1"/>
</dbReference>
<name>A0A0J9XE96_GEOCN</name>
<sequence>MPAAVIDTTTATSNSFKLDPSASVLLSELGESSRNLPNSSSALGAIQLGLNEISKRAHQLRKDLPVDNNTKAHYLLAGSGVDAENIKSELQSINLYQHADSSERSTSEIDIDSYLRSRKEDSIILSIEDSIRSTSLDFDNFINQTVSFDWKTRKEQICQSFGLSSIKNRPTTNDKSTQFNSTSSIIPKWTKGSLGRSVLGTYSTTEDFTDVEAPQLLPGQIVGPKLPVYSQENAHKYISIIQDLNKYRQISKPYPISQQFHEVSKSLGSDIRSVQMQDVWNIIKEITGESLNEFIPERKYAHGYLNSGETSPESSNLRRRIIHGTKRFLEKQFLAQIENNISRNPIEAQLGGVPSVYNKIRAALNLKFSENGKWVHPTLEIVNNVPIWALIYFMIRSGCLKDALEFTIANREAFEKLGSSFPIYLKAYVESPSHTLTNNLLDSIRKEFNEQLRFFDESNSDPYKYALFKIIGRCELLKKTFPGVVETTEDWLWIHFSLISEGSDEISTVFDKYTLKDLQATITKFGPDYFDPERKSPGLYTQVLVMSGLFEKAVYYAYKFSKIDAVHFAIALTYHGLLRPFSQTTKLHTHLLETVSEKDELNFARLVGTFTKEFRRTSSVDAVEYLVLICLNKDLNGDKGKEQLNLCHEALKELVLDTRDFSKILGDIRMDGTRISGAIEQRLSLIALDSLDQYLQVIAEQAATRAEEEGRIADAVLLYQLSEDFDTVITIINKSLGELLSVSQLGQPLTPVSIDGTPLITNTTEDPAQLARHIMTVYRGNIGMFHKVKPKNRDTCAKLLGIVDAWNSFAKGAVEQCLKEVNELNILMLDPSADVGMVRTRAQQFPTLHQSVARNVPTLLVMVMRCCTLICEQLNTSFYHNEGRHAQMIEMQGISRNCMIYAGMIQYKMPHEVFMELTRLEIKI</sequence>
<evidence type="ECO:0000313" key="5">
    <source>
        <dbReference type="EMBL" id="CDO55633.1"/>
    </source>
</evidence>
<evidence type="ECO:0000256" key="4">
    <source>
        <dbReference type="RuleBase" id="RU364035"/>
    </source>
</evidence>
<dbReference type="OrthoDB" id="1918363at2759"/>
<keyword evidence="4" id="KW-0653">Protein transport</keyword>
<keyword evidence="6" id="KW-1185">Reference proteome</keyword>
<dbReference type="AlphaFoldDB" id="A0A0J9XE96"/>
<dbReference type="GO" id="GO:0006606">
    <property type="term" value="P:protein import into nucleus"/>
    <property type="evidence" value="ECO:0007669"/>
    <property type="project" value="TreeGrafter"/>
</dbReference>
<dbReference type="PANTHER" id="PTHR11225">
    <property type="entry name" value="NUCLEAR PORE COMPLEX PROTEIN NUP93 NUCLEOPORIN NUP93 DEAD EYE PROTEIN"/>
    <property type="match status" value="1"/>
</dbReference>
<keyword evidence="3 4" id="KW-0539">Nucleus</keyword>
<dbReference type="Pfam" id="PF04097">
    <property type="entry name" value="Nic96"/>
    <property type="match status" value="1"/>
</dbReference>
<keyword evidence="4" id="KW-0811">Translocation</keyword>
<dbReference type="GO" id="GO:0017056">
    <property type="term" value="F:structural constituent of nuclear pore"/>
    <property type="evidence" value="ECO:0007669"/>
    <property type="project" value="InterPro"/>
</dbReference>
<comment type="subcellular location">
    <subcellularLocation>
        <location evidence="1">Nucleus envelope</location>
    </subcellularLocation>
    <subcellularLocation>
        <location evidence="4">Nucleus</location>
        <location evidence="4">Nuclear pore complex</location>
    </subcellularLocation>
</comment>
<keyword evidence="4" id="KW-0813">Transport</keyword>